<organism evidence="2 3">
    <name type="scientific">Hyaloscypha variabilis (strain UAMH 11265 / GT02V1 / F)</name>
    <name type="common">Meliniomyces variabilis</name>
    <dbReference type="NCBI Taxonomy" id="1149755"/>
    <lineage>
        <taxon>Eukaryota</taxon>
        <taxon>Fungi</taxon>
        <taxon>Dikarya</taxon>
        <taxon>Ascomycota</taxon>
        <taxon>Pezizomycotina</taxon>
        <taxon>Leotiomycetes</taxon>
        <taxon>Helotiales</taxon>
        <taxon>Hyaloscyphaceae</taxon>
        <taxon>Hyaloscypha</taxon>
        <taxon>Hyaloscypha variabilis</taxon>
    </lineage>
</organism>
<dbReference type="GO" id="GO:0046983">
    <property type="term" value="F:protein dimerization activity"/>
    <property type="evidence" value="ECO:0007669"/>
    <property type="project" value="InterPro"/>
</dbReference>
<reference evidence="2 3" key="1">
    <citation type="submission" date="2016-04" db="EMBL/GenBank/DDBJ databases">
        <title>A degradative enzymes factory behind the ericoid mycorrhizal symbiosis.</title>
        <authorList>
            <consortium name="DOE Joint Genome Institute"/>
            <person name="Martino E."/>
            <person name="Morin E."/>
            <person name="Grelet G."/>
            <person name="Kuo A."/>
            <person name="Kohler A."/>
            <person name="Daghino S."/>
            <person name="Barry K."/>
            <person name="Choi C."/>
            <person name="Cichocki N."/>
            <person name="Clum A."/>
            <person name="Copeland A."/>
            <person name="Hainaut M."/>
            <person name="Haridas S."/>
            <person name="Labutti K."/>
            <person name="Lindquist E."/>
            <person name="Lipzen A."/>
            <person name="Khouja H.-R."/>
            <person name="Murat C."/>
            <person name="Ohm R."/>
            <person name="Olson A."/>
            <person name="Spatafora J."/>
            <person name="Veneault-Fourrey C."/>
            <person name="Henrissat B."/>
            <person name="Grigoriev I."/>
            <person name="Martin F."/>
            <person name="Perotto S."/>
        </authorList>
    </citation>
    <scope>NUCLEOTIDE SEQUENCE [LARGE SCALE GENOMIC DNA]</scope>
    <source>
        <strain evidence="2 3">F</strain>
    </source>
</reference>
<dbReference type="InterPro" id="IPR036638">
    <property type="entry name" value="HLH_DNA-bd_sf"/>
</dbReference>
<keyword evidence="3" id="KW-1185">Reference proteome</keyword>
<dbReference type="SMART" id="SM00353">
    <property type="entry name" value="HLH"/>
    <property type="match status" value="1"/>
</dbReference>
<evidence type="ECO:0000259" key="1">
    <source>
        <dbReference type="PROSITE" id="PS50888"/>
    </source>
</evidence>
<protein>
    <recommendedName>
        <fullName evidence="1">BHLH domain-containing protein</fullName>
    </recommendedName>
</protein>
<dbReference type="Pfam" id="PF00010">
    <property type="entry name" value="HLH"/>
    <property type="match status" value="1"/>
</dbReference>
<proteinExistence type="predicted"/>
<dbReference type="OrthoDB" id="10561414at2759"/>
<evidence type="ECO:0000313" key="2">
    <source>
        <dbReference type="EMBL" id="PMD34358.1"/>
    </source>
</evidence>
<dbReference type="EMBL" id="KZ613954">
    <property type="protein sequence ID" value="PMD34358.1"/>
    <property type="molecule type" value="Genomic_DNA"/>
</dbReference>
<accession>A0A2J6R774</accession>
<name>A0A2J6R774_HYAVF</name>
<dbReference type="SUPFAM" id="SSF47459">
    <property type="entry name" value="HLH, helix-loop-helix DNA-binding domain"/>
    <property type="match status" value="1"/>
</dbReference>
<dbReference type="AlphaFoldDB" id="A0A2J6R774"/>
<sequence>MELQHFKTKAIETRRNEVTSGLSSANGELESSQQWSFTPGSAAPAWPQPHLGFPVPVGPETLPTFPSQEFWSENDAKFGDSTLWDRWEASGEYENCLMASLDVDDRSDAWATNVVPIKSSSLKAVDSNGPHFHQVFPADGVIEETSRNSVPLTQGSRSSLESLGVSNRLAGSMNYVETAISSFPTRHQTSKYDELFSRSNPVYGGSPACFEEGSNSRAMQTLQSESKLLAPFFLSPVQHTSKARRKSASIFSTLASNHTTPRQFHKRTEKKYRSKLNDEYATLFKALPDAYLGAGVGGKPDSSMTKVETLQLAIDRISLLEEQQNQLTHESLVLRGQVGLFESLLKPS</sequence>
<feature type="domain" description="BHLH" evidence="1">
    <location>
        <begin position="260"/>
        <end position="320"/>
    </location>
</feature>
<dbReference type="InterPro" id="IPR011598">
    <property type="entry name" value="bHLH_dom"/>
</dbReference>
<gene>
    <name evidence="2" type="ORF">L207DRAFT_638866</name>
</gene>
<dbReference type="Proteomes" id="UP000235786">
    <property type="component" value="Unassembled WGS sequence"/>
</dbReference>
<dbReference type="PROSITE" id="PS50888">
    <property type="entry name" value="BHLH"/>
    <property type="match status" value="1"/>
</dbReference>
<evidence type="ECO:0000313" key="3">
    <source>
        <dbReference type="Proteomes" id="UP000235786"/>
    </source>
</evidence>
<dbReference type="Gene3D" id="4.10.280.10">
    <property type="entry name" value="Helix-loop-helix DNA-binding domain"/>
    <property type="match status" value="1"/>
</dbReference>